<evidence type="ECO:0000256" key="3">
    <source>
        <dbReference type="PIRSR" id="PIRSR607837-1"/>
    </source>
</evidence>
<dbReference type="InterPro" id="IPR007837">
    <property type="entry name" value="DinB"/>
</dbReference>
<feature type="binding site" evidence="3">
    <location>
        <position position="44"/>
    </location>
    <ligand>
        <name>a divalent metal cation</name>
        <dbReference type="ChEBI" id="CHEBI:60240"/>
    </ligand>
</feature>
<dbReference type="EMBL" id="BORS01000008">
    <property type="protein sequence ID" value="GIO42783.1"/>
    <property type="molecule type" value="Genomic_DNA"/>
</dbReference>
<feature type="binding site" evidence="3">
    <location>
        <position position="127"/>
    </location>
    <ligand>
        <name>a divalent metal cation</name>
        <dbReference type="ChEBI" id="CHEBI:60240"/>
    </ligand>
</feature>
<comment type="similarity">
    <text evidence="1">Belongs to the DinB family.</text>
</comment>
<dbReference type="InterPro" id="IPR034660">
    <property type="entry name" value="DinB/YfiT-like"/>
</dbReference>
<keyword evidence="2 3" id="KW-0479">Metal-binding</keyword>
<dbReference type="Gene3D" id="1.20.120.450">
    <property type="entry name" value="dinb family like domain"/>
    <property type="match status" value="1"/>
</dbReference>
<feature type="binding site" evidence="3">
    <location>
        <position position="123"/>
    </location>
    <ligand>
        <name>a divalent metal cation</name>
        <dbReference type="ChEBI" id="CHEBI:60240"/>
    </ligand>
</feature>
<evidence type="ECO:0000313" key="5">
    <source>
        <dbReference type="Proteomes" id="UP000678895"/>
    </source>
</evidence>
<dbReference type="Pfam" id="PF05163">
    <property type="entry name" value="DinB"/>
    <property type="match status" value="1"/>
</dbReference>
<keyword evidence="5" id="KW-1185">Reference proteome</keyword>
<dbReference type="Proteomes" id="UP000678895">
    <property type="component" value="Unassembled WGS sequence"/>
</dbReference>
<evidence type="ECO:0000313" key="4">
    <source>
        <dbReference type="EMBL" id="GIO42783.1"/>
    </source>
</evidence>
<dbReference type="PANTHER" id="PTHR37302">
    <property type="entry name" value="SLR1116 PROTEIN"/>
    <property type="match status" value="1"/>
</dbReference>
<proteinExistence type="inferred from homology"/>
<reference evidence="4" key="1">
    <citation type="submission" date="2021-03" db="EMBL/GenBank/DDBJ databases">
        <title>Antimicrobial resistance genes in bacteria isolated from Japanese honey, and their potential for conferring macrolide and lincosamide resistance in the American foulbrood pathogen Paenibacillus larvae.</title>
        <authorList>
            <person name="Okamoto M."/>
            <person name="Kumagai M."/>
            <person name="Kanamori H."/>
            <person name="Takamatsu D."/>
        </authorList>
    </citation>
    <scope>NUCLEOTIDE SEQUENCE</scope>
    <source>
        <strain evidence="4">J41TS4</strain>
    </source>
</reference>
<dbReference type="AlphaFoldDB" id="A0A919Y5H2"/>
<protein>
    <submittedName>
        <fullName evidence="4">DNA damage-inducible protein DinB</fullName>
    </submittedName>
</protein>
<dbReference type="PANTHER" id="PTHR37302:SF3">
    <property type="entry name" value="DAMAGE-INDUCIBLE PROTEIN DINB"/>
    <property type="match status" value="1"/>
</dbReference>
<sequence>MKSLILYNWEVRDEYIKAFSSLSKEELFKDRNAGLGTIIKTLLHIIDVEYSWIRAMNKKPDISINLDEYKDLPEVLELSNQLRVEIKEYINQWNDNLENDRVEPSWMEESFRKGEIFRHILVHEVHHIGQLSIWARELGIEPISSNFIGRDIFNKLKNM</sequence>
<accession>A0A919Y5H2</accession>
<dbReference type="SUPFAM" id="SSF109854">
    <property type="entry name" value="DinB/YfiT-like putative metalloenzymes"/>
    <property type="match status" value="1"/>
</dbReference>
<dbReference type="RefSeq" id="WP_044478964.1">
    <property type="nucleotide sequence ID" value="NZ_BORS01000008.1"/>
</dbReference>
<evidence type="ECO:0000256" key="1">
    <source>
        <dbReference type="ARBA" id="ARBA00008635"/>
    </source>
</evidence>
<organism evidence="4 5">
    <name type="scientific">Paenibacillus apis</name>
    <dbReference type="NCBI Taxonomy" id="1792174"/>
    <lineage>
        <taxon>Bacteria</taxon>
        <taxon>Bacillati</taxon>
        <taxon>Bacillota</taxon>
        <taxon>Bacilli</taxon>
        <taxon>Bacillales</taxon>
        <taxon>Paenibacillaceae</taxon>
        <taxon>Paenibacillus</taxon>
    </lineage>
</organism>
<evidence type="ECO:0000256" key="2">
    <source>
        <dbReference type="ARBA" id="ARBA00022723"/>
    </source>
</evidence>
<dbReference type="GO" id="GO:0046872">
    <property type="term" value="F:metal ion binding"/>
    <property type="evidence" value="ECO:0007669"/>
    <property type="project" value="UniProtKB-KW"/>
</dbReference>
<gene>
    <name evidence="4" type="ORF">J41TS4_25410</name>
</gene>
<comment type="caution">
    <text evidence="4">The sequence shown here is derived from an EMBL/GenBank/DDBJ whole genome shotgun (WGS) entry which is preliminary data.</text>
</comment>
<name>A0A919Y5H2_9BACL</name>